<dbReference type="SUPFAM" id="SSF53686">
    <property type="entry name" value="Tryptophan synthase beta subunit-like PLP-dependent enzymes"/>
    <property type="match status" value="1"/>
</dbReference>
<dbReference type="InterPro" id="IPR050214">
    <property type="entry name" value="Cys_Synth/Cystath_Beta-Synth"/>
</dbReference>
<keyword evidence="6" id="KW-0198">Cysteine biosynthesis</keyword>
<comment type="similarity">
    <text evidence="2">Belongs to the cysteine synthase/cystathionine beta-synthase family.</text>
</comment>
<evidence type="ECO:0000256" key="1">
    <source>
        <dbReference type="ARBA" id="ARBA00001933"/>
    </source>
</evidence>
<dbReference type="EMBL" id="JAPFFF010000028">
    <property type="protein sequence ID" value="KAK8847020.1"/>
    <property type="molecule type" value="Genomic_DNA"/>
</dbReference>
<evidence type="ECO:0000256" key="2">
    <source>
        <dbReference type="ARBA" id="ARBA00007103"/>
    </source>
</evidence>
<dbReference type="InterPro" id="IPR001216">
    <property type="entry name" value="P-phosphate_BS"/>
</dbReference>
<organism evidence="8 9">
    <name type="scientific">Tritrichomonas musculus</name>
    <dbReference type="NCBI Taxonomy" id="1915356"/>
    <lineage>
        <taxon>Eukaryota</taxon>
        <taxon>Metamonada</taxon>
        <taxon>Parabasalia</taxon>
        <taxon>Tritrichomonadida</taxon>
        <taxon>Tritrichomonadidae</taxon>
        <taxon>Tritrichomonas</taxon>
    </lineage>
</organism>
<dbReference type="CDD" id="cd01561">
    <property type="entry name" value="CBS_like"/>
    <property type="match status" value="1"/>
</dbReference>
<dbReference type="NCBIfam" id="TIGR01136">
    <property type="entry name" value="cysKM"/>
    <property type="match status" value="1"/>
</dbReference>
<dbReference type="InterPro" id="IPR001926">
    <property type="entry name" value="TrpB-like_PALP"/>
</dbReference>
<keyword evidence="3" id="KW-0028">Amino-acid biosynthesis</keyword>
<evidence type="ECO:0000256" key="3">
    <source>
        <dbReference type="ARBA" id="ARBA00022605"/>
    </source>
</evidence>
<evidence type="ECO:0000313" key="9">
    <source>
        <dbReference type="Proteomes" id="UP001470230"/>
    </source>
</evidence>
<evidence type="ECO:0000259" key="7">
    <source>
        <dbReference type="Pfam" id="PF00291"/>
    </source>
</evidence>
<reference evidence="8 9" key="1">
    <citation type="submission" date="2024-04" db="EMBL/GenBank/DDBJ databases">
        <title>Tritrichomonas musculus Genome.</title>
        <authorList>
            <person name="Alves-Ferreira E."/>
            <person name="Grigg M."/>
            <person name="Lorenzi H."/>
            <person name="Galac M."/>
        </authorList>
    </citation>
    <scope>NUCLEOTIDE SEQUENCE [LARGE SCALE GENOMIC DNA]</scope>
    <source>
        <strain evidence="8 9">EAF2021</strain>
    </source>
</reference>
<accession>A0ABR2HGR1</accession>
<evidence type="ECO:0000256" key="4">
    <source>
        <dbReference type="ARBA" id="ARBA00022679"/>
    </source>
</evidence>
<proteinExistence type="inferred from homology"/>
<feature type="domain" description="Tryptophan synthase beta chain-like PALP" evidence="7">
    <location>
        <begin position="7"/>
        <end position="285"/>
    </location>
</feature>
<dbReference type="Pfam" id="PF00291">
    <property type="entry name" value="PALP"/>
    <property type="match status" value="1"/>
</dbReference>
<keyword evidence="4" id="KW-0808">Transferase</keyword>
<protein>
    <recommendedName>
        <fullName evidence="7">Tryptophan synthase beta chain-like PALP domain-containing protein</fullName>
    </recommendedName>
</protein>
<name>A0ABR2HGR1_9EUKA</name>
<dbReference type="PANTHER" id="PTHR10314">
    <property type="entry name" value="CYSTATHIONINE BETA-SYNTHASE"/>
    <property type="match status" value="1"/>
</dbReference>
<comment type="caution">
    <text evidence="8">The sequence shown here is derived from an EMBL/GenBank/DDBJ whole genome shotgun (WGS) entry which is preliminary data.</text>
</comment>
<keyword evidence="9" id="KW-1185">Reference proteome</keyword>
<dbReference type="PROSITE" id="PS00901">
    <property type="entry name" value="CYS_SYNTHASE"/>
    <property type="match status" value="1"/>
</dbReference>
<dbReference type="Gene3D" id="3.40.50.1100">
    <property type="match status" value="2"/>
</dbReference>
<evidence type="ECO:0000256" key="5">
    <source>
        <dbReference type="ARBA" id="ARBA00022898"/>
    </source>
</evidence>
<sequence length="298" mass="32813">MIGNSVLDLVGNTPMVRINKMNTNKDVEVYAKLEGFEPSGSIKDRIALNMINEAEKSGELKPGKIILEATSGNTGIGLAMVGCQKGYHVIVVMSSSVSIERRKIMKAFGAEVILTSADLGTDGAIMKVREMMAENPDKYYNPNQFSNQNNVLSHKKTADEIWKQTNGKVTHFVASLGTSGTLMGVGKFLKEHNPNIKIIEAQPEEDHKIQGLKNMNEAIVPKIYDPSMVDQHIIIHTEDAYEVARRIVKEESLFIGMSSGAAMKAVLDILPKLPKGSCVVVMFPDRGEKYLSTKLYEI</sequence>
<dbReference type="Proteomes" id="UP001470230">
    <property type="component" value="Unassembled WGS sequence"/>
</dbReference>
<keyword evidence="5" id="KW-0663">Pyridoxal phosphate</keyword>
<evidence type="ECO:0000313" key="8">
    <source>
        <dbReference type="EMBL" id="KAK8847020.1"/>
    </source>
</evidence>
<dbReference type="InterPro" id="IPR005856">
    <property type="entry name" value="Cys_synth"/>
</dbReference>
<comment type="cofactor">
    <cofactor evidence="1">
        <name>pyridoxal 5'-phosphate</name>
        <dbReference type="ChEBI" id="CHEBI:597326"/>
    </cofactor>
</comment>
<dbReference type="InterPro" id="IPR036052">
    <property type="entry name" value="TrpB-like_PALP_sf"/>
</dbReference>
<evidence type="ECO:0000256" key="6">
    <source>
        <dbReference type="ARBA" id="ARBA00023192"/>
    </source>
</evidence>
<gene>
    <name evidence="8" type="ORF">M9Y10_019594</name>
</gene>